<sequence length="151" mass="17115">MKSFTLMLFFLCLLSCKNDDDSNIDCALFDPFVRNLHIKIVDNSGNNLIENETYIAEDIKVRMNGNEYTNVVFKNVETIKNLITLTLFGKNGKNDYEIELSNSVIDTLVLDLTLDSTICGINFFTLNTATYNGNILSIEDYNGNYLITVIK</sequence>
<dbReference type="EMBL" id="BAABJW010000001">
    <property type="protein sequence ID" value="GAA4801261.1"/>
    <property type="molecule type" value="Genomic_DNA"/>
</dbReference>
<name>A0ABP9BVY2_9FLAO</name>
<evidence type="ECO:0000313" key="2">
    <source>
        <dbReference type="Proteomes" id="UP001501433"/>
    </source>
</evidence>
<protein>
    <submittedName>
        <fullName evidence="1">Uncharacterized protein</fullName>
    </submittedName>
</protein>
<dbReference type="Proteomes" id="UP001501433">
    <property type="component" value="Unassembled WGS sequence"/>
</dbReference>
<evidence type="ECO:0000313" key="1">
    <source>
        <dbReference type="EMBL" id="GAA4801261.1"/>
    </source>
</evidence>
<comment type="caution">
    <text evidence="1">The sequence shown here is derived from an EMBL/GenBank/DDBJ whole genome shotgun (WGS) entry which is preliminary data.</text>
</comment>
<accession>A0ABP9BVY2</accession>
<proteinExistence type="predicted"/>
<gene>
    <name evidence="1" type="ORF">GCM10023330_03860</name>
</gene>
<reference evidence="2" key="1">
    <citation type="journal article" date="2019" name="Int. J. Syst. Evol. Microbiol.">
        <title>The Global Catalogue of Microorganisms (GCM) 10K type strain sequencing project: providing services to taxonomists for standard genome sequencing and annotation.</title>
        <authorList>
            <consortium name="The Broad Institute Genomics Platform"/>
            <consortium name="The Broad Institute Genome Sequencing Center for Infectious Disease"/>
            <person name="Wu L."/>
            <person name="Ma J."/>
        </authorList>
    </citation>
    <scope>NUCLEOTIDE SEQUENCE [LARGE SCALE GENOMIC DNA]</scope>
    <source>
        <strain evidence="2">JCM 18325</strain>
    </source>
</reference>
<organism evidence="1 2">
    <name type="scientific">Litoribaculum gwangyangense</name>
    <dbReference type="NCBI Taxonomy" id="1130722"/>
    <lineage>
        <taxon>Bacteria</taxon>
        <taxon>Pseudomonadati</taxon>
        <taxon>Bacteroidota</taxon>
        <taxon>Flavobacteriia</taxon>
        <taxon>Flavobacteriales</taxon>
        <taxon>Flavobacteriaceae</taxon>
        <taxon>Litoribaculum</taxon>
    </lineage>
</organism>
<keyword evidence="2" id="KW-1185">Reference proteome</keyword>
<dbReference type="RefSeq" id="WP_345275247.1">
    <property type="nucleotide sequence ID" value="NZ_BAABJW010000001.1"/>
</dbReference>